<sequence length="409" mass="45901">MRLLRIGATLLGFCGGLRTGGAQPLEAVAGDDLAGAGSGSRSVFSTRTTKQTPSLPMINSSSQERRVGTARPESTPARKGPVDEVWECYIETLRNFQRWSSELVDFQSSLPAAARSRFKKALKKVNTAVRNLFEMRLHQAIQGPDYRLSVHEGGGQRRELCAELSELIMTEKCAAKWLQQVAQIEHIWRPLMAATQMRTASTGPLMAQGYQLALHLLTDLQRLHVVSDQQLSHLLNTENGRTLVAQYAINKFAQHDGSSSLEDSYLEFSVKKALEVEEEEEEEEEEGTTRSNGSRKLASLLKLMNGETWIGIEYEYLKHELEAHHQTRIFPSIKFFDAIVADFLVIASSRTVHVPAAQIHDFLDRLVGAFSHHEDYPPILALDNQHLIETRFLYNMLCLIVNLGKAHPR</sequence>
<accession>A0A0L6VGT9</accession>
<evidence type="ECO:0000256" key="1">
    <source>
        <dbReference type="SAM" id="MobiDB-lite"/>
    </source>
</evidence>
<keyword evidence="4" id="KW-1185">Reference proteome</keyword>
<evidence type="ECO:0000256" key="2">
    <source>
        <dbReference type="SAM" id="SignalP"/>
    </source>
</evidence>
<name>A0A0L6VGT9_9BASI</name>
<feature type="chain" id="PRO_5005568567" evidence="2">
    <location>
        <begin position="23"/>
        <end position="409"/>
    </location>
</feature>
<evidence type="ECO:0000313" key="4">
    <source>
        <dbReference type="Proteomes" id="UP000037035"/>
    </source>
</evidence>
<protein>
    <submittedName>
        <fullName evidence="3">Uncharacterized protein</fullName>
    </submittedName>
</protein>
<feature type="region of interest" description="Disordered" evidence="1">
    <location>
        <begin position="35"/>
        <end position="79"/>
    </location>
</feature>
<keyword evidence="2" id="KW-0732">Signal</keyword>
<proteinExistence type="predicted"/>
<reference evidence="3 4" key="1">
    <citation type="submission" date="2015-08" db="EMBL/GenBank/DDBJ databases">
        <title>Next Generation Sequencing and Analysis of the Genome of Puccinia sorghi L Schw, the Causal Agent of Maize Common Rust.</title>
        <authorList>
            <person name="Rochi L."/>
            <person name="Burguener G."/>
            <person name="Darino M."/>
            <person name="Turjanski A."/>
            <person name="Kreff E."/>
            <person name="Dieguez M.J."/>
            <person name="Sacco F."/>
        </authorList>
    </citation>
    <scope>NUCLEOTIDE SEQUENCE [LARGE SCALE GENOMIC DNA]</scope>
    <source>
        <strain evidence="3 4">RO10H11247</strain>
    </source>
</reference>
<dbReference type="VEuPathDB" id="FungiDB:VP01_1631g3"/>
<dbReference type="AlphaFoldDB" id="A0A0L6VGT9"/>
<feature type="signal peptide" evidence="2">
    <location>
        <begin position="1"/>
        <end position="22"/>
    </location>
</feature>
<dbReference type="OrthoDB" id="10674707at2759"/>
<comment type="caution">
    <text evidence="3">The sequence shown here is derived from an EMBL/GenBank/DDBJ whole genome shotgun (WGS) entry which is preliminary data.</text>
</comment>
<gene>
    <name evidence="3" type="ORF">VP01_1631g3</name>
</gene>
<dbReference type="EMBL" id="LAVV01006428">
    <property type="protein sequence ID" value="KNZ59986.1"/>
    <property type="molecule type" value="Genomic_DNA"/>
</dbReference>
<organism evidence="3 4">
    <name type="scientific">Puccinia sorghi</name>
    <dbReference type="NCBI Taxonomy" id="27349"/>
    <lineage>
        <taxon>Eukaryota</taxon>
        <taxon>Fungi</taxon>
        <taxon>Dikarya</taxon>
        <taxon>Basidiomycota</taxon>
        <taxon>Pucciniomycotina</taxon>
        <taxon>Pucciniomycetes</taxon>
        <taxon>Pucciniales</taxon>
        <taxon>Pucciniaceae</taxon>
        <taxon>Puccinia</taxon>
    </lineage>
</organism>
<evidence type="ECO:0000313" key="3">
    <source>
        <dbReference type="EMBL" id="KNZ59986.1"/>
    </source>
</evidence>
<feature type="compositionally biased region" description="Polar residues" evidence="1">
    <location>
        <begin position="41"/>
        <end position="62"/>
    </location>
</feature>
<dbReference type="Proteomes" id="UP000037035">
    <property type="component" value="Unassembled WGS sequence"/>
</dbReference>